<proteinExistence type="inferred from homology"/>
<evidence type="ECO:0000256" key="3">
    <source>
        <dbReference type="ARBA" id="ARBA00023125"/>
    </source>
</evidence>
<dbReference type="SUPFAM" id="SSF53850">
    <property type="entry name" value="Periplasmic binding protein-like II"/>
    <property type="match status" value="1"/>
</dbReference>
<evidence type="ECO:0000256" key="1">
    <source>
        <dbReference type="ARBA" id="ARBA00009437"/>
    </source>
</evidence>
<evidence type="ECO:0000256" key="4">
    <source>
        <dbReference type="ARBA" id="ARBA00023163"/>
    </source>
</evidence>
<name>A0A9X1YGW9_9PROT</name>
<protein>
    <submittedName>
        <fullName evidence="6">LysR family transcriptional regulator</fullName>
    </submittedName>
</protein>
<dbReference type="Gene3D" id="3.40.190.290">
    <property type="match status" value="1"/>
</dbReference>
<dbReference type="InterPro" id="IPR036388">
    <property type="entry name" value="WH-like_DNA-bd_sf"/>
</dbReference>
<dbReference type="InterPro" id="IPR000847">
    <property type="entry name" value="LysR_HTH_N"/>
</dbReference>
<dbReference type="InterPro" id="IPR005119">
    <property type="entry name" value="LysR_subst-bd"/>
</dbReference>
<organism evidence="6 7">
    <name type="scientific">Roseomonas acroporae</name>
    <dbReference type="NCBI Taxonomy" id="2937791"/>
    <lineage>
        <taxon>Bacteria</taxon>
        <taxon>Pseudomonadati</taxon>
        <taxon>Pseudomonadota</taxon>
        <taxon>Alphaproteobacteria</taxon>
        <taxon>Acetobacterales</taxon>
        <taxon>Roseomonadaceae</taxon>
        <taxon>Roseomonas</taxon>
    </lineage>
</organism>
<dbReference type="AlphaFoldDB" id="A0A9X1YGW9"/>
<dbReference type="Pfam" id="PF00126">
    <property type="entry name" value="HTH_1"/>
    <property type="match status" value="1"/>
</dbReference>
<dbReference type="InterPro" id="IPR036390">
    <property type="entry name" value="WH_DNA-bd_sf"/>
</dbReference>
<dbReference type="RefSeq" id="WP_248668177.1">
    <property type="nucleotide sequence ID" value="NZ_JALPRX010000073.1"/>
</dbReference>
<gene>
    <name evidence="6" type="ORF">M0638_16920</name>
</gene>
<dbReference type="InterPro" id="IPR050950">
    <property type="entry name" value="HTH-type_LysR_regulators"/>
</dbReference>
<evidence type="ECO:0000256" key="2">
    <source>
        <dbReference type="ARBA" id="ARBA00023015"/>
    </source>
</evidence>
<keyword evidence="4" id="KW-0804">Transcription</keyword>
<keyword evidence="2" id="KW-0805">Transcription regulation</keyword>
<evidence type="ECO:0000259" key="5">
    <source>
        <dbReference type="PROSITE" id="PS50931"/>
    </source>
</evidence>
<dbReference type="GO" id="GO:0005829">
    <property type="term" value="C:cytosol"/>
    <property type="evidence" value="ECO:0007669"/>
    <property type="project" value="TreeGrafter"/>
</dbReference>
<keyword evidence="3" id="KW-0238">DNA-binding</keyword>
<evidence type="ECO:0000313" key="6">
    <source>
        <dbReference type="EMBL" id="MCK8786061.1"/>
    </source>
</evidence>
<dbReference type="SUPFAM" id="SSF46785">
    <property type="entry name" value="Winged helix' DNA-binding domain"/>
    <property type="match status" value="1"/>
</dbReference>
<sequence>MDFRDLAYFEAAAELGHLGRAAVRMGRTQSALSKSIRRLEEELGLALFARQGRGIVLTAAGEMLLDRARVLRQGMELARRQMRDFSRGITGHVRLGASSTMAALLLPGLSARFLAGAPDVTVQLTIGLNDVLRDSLQAGRIDLMLGPLEESEPLFSAHPLLDDEVVIVAGPDHPILSGRRRGGAPLECAALAGCRWVLPSRQVATRRWLEARLREAGVPLGPVQLETNSILVLSQVIARNRMLSLLSRRNLGAGRPGHPLREVPVAGMVMRRRFGVLYRAEATMTPATACLLALVKQADGTDP</sequence>
<dbReference type="FunFam" id="1.10.10.10:FF:000001">
    <property type="entry name" value="LysR family transcriptional regulator"/>
    <property type="match status" value="1"/>
</dbReference>
<feature type="domain" description="HTH lysR-type" evidence="5">
    <location>
        <begin position="1"/>
        <end position="58"/>
    </location>
</feature>
<dbReference type="Gene3D" id="1.10.10.10">
    <property type="entry name" value="Winged helix-like DNA-binding domain superfamily/Winged helix DNA-binding domain"/>
    <property type="match status" value="1"/>
</dbReference>
<dbReference type="Proteomes" id="UP001139516">
    <property type="component" value="Unassembled WGS sequence"/>
</dbReference>
<dbReference type="PANTHER" id="PTHR30419">
    <property type="entry name" value="HTH-TYPE TRANSCRIPTIONAL REGULATOR YBHD"/>
    <property type="match status" value="1"/>
</dbReference>
<evidence type="ECO:0000313" key="7">
    <source>
        <dbReference type="Proteomes" id="UP001139516"/>
    </source>
</evidence>
<dbReference type="PRINTS" id="PR00039">
    <property type="entry name" value="HTHLYSR"/>
</dbReference>
<dbReference type="GO" id="GO:0003700">
    <property type="term" value="F:DNA-binding transcription factor activity"/>
    <property type="evidence" value="ECO:0007669"/>
    <property type="project" value="InterPro"/>
</dbReference>
<keyword evidence="7" id="KW-1185">Reference proteome</keyword>
<comment type="caution">
    <text evidence="6">The sequence shown here is derived from an EMBL/GenBank/DDBJ whole genome shotgun (WGS) entry which is preliminary data.</text>
</comment>
<comment type="similarity">
    <text evidence="1">Belongs to the LysR transcriptional regulatory family.</text>
</comment>
<dbReference type="EMBL" id="JALPRX010000073">
    <property type="protein sequence ID" value="MCK8786061.1"/>
    <property type="molecule type" value="Genomic_DNA"/>
</dbReference>
<dbReference type="PROSITE" id="PS50931">
    <property type="entry name" value="HTH_LYSR"/>
    <property type="match status" value="1"/>
</dbReference>
<reference evidence="6" key="1">
    <citation type="submission" date="2022-04" db="EMBL/GenBank/DDBJ databases">
        <title>Roseomonas acroporae sp. nov., isolated from coral Acropora digitifera.</title>
        <authorList>
            <person name="Sun H."/>
        </authorList>
    </citation>
    <scope>NUCLEOTIDE SEQUENCE</scope>
    <source>
        <strain evidence="6">NAR14</strain>
    </source>
</reference>
<dbReference type="Pfam" id="PF03466">
    <property type="entry name" value="LysR_substrate"/>
    <property type="match status" value="1"/>
</dbReference>
<accession>A0A9X1YGW9</accession>
<dbReference type="GO" id="GO:0003677">
    <property type="term" value="F:DNA binding"/>
    <property type="evidence" value="ECO:0007669"/>
    <property type="project" value="UniProtKB-KW"/>
</dbReference>